<protein>
    <submittedName>
        <fullName evidence="1">Uncharacterized protein</fullName>
    </submittedName>
</protein>
<sequence>MSISYPYTTGCQLSFTASPKLRKSLKLEMDFAGPVHGFSRRGDGTKCRNLHAVHVEHEKLAAAGSMGKTSCKTQEVNGSKGGTCELEEQHTCILSFEDLHIIYSHKELEPIIVENHWKPVTLCRFTGWREYHSYKPKSSPTEGDALPLKVRLPEPIQDAQKQDILKLVRNVNEMANKNILCAWVHKDPKIAPSF</sequence>
<accession>A0ABD3I0Q3</accession>
<organism evidence="1 2">
    <name type="scientific">Riccia sorocarpa</name>
    <dbReference type="NCBI Taxonomy" id="122646"/>
    <lineage>
        <taxon>Eukaryota</taxon>
        <taxon>Viridiplantae</taxon>
        <taxon>Streptophyta</taxon>
        <taxon>Embryophyta</taxon>
        <taxon>Marchantiophyta</taxon>
        <taxon>Marchantiopsida</taxon>
        <taxon>Marchantiidae</taxon>
        <taxon>Marchantiales</taxon>
        <taxon>Ricciaceae</taxon>
        <taxon>Riccia</taxon>
    </lineage>
</organism>
<dbReference type="EMBL" id="JBJQOH010000002">
    <property type="protein sequence ID" value="KAL3697320.1"/>
    <property type="molecule type" value="Genomic_DNA"/>
</dbReference>
<evidence type="ECO:0000313" key="2">
    <source>
        <dbReference type="Proteomes" id="UP001633002"/>
    </source>
</evidence>
<gene>
    <name evidence="1" type="ORF">R1sor_011396</name>
</gene>
<reference evidence="1 2" key="1">
    <citation type="submission" date="2024-09" db="EMBL/GenBank/DDBJ databases">
        <title>Chromosome-scale assembly of Riccia sorocarpa.</title>
        <authorList>
            <person name="Paukszto L."/>
        </authorList>
    </citation>
    <scope>NUCLEOTIDE SEQUENCE [LARGE SCALE GENOMIC DNA]</scope>
    <source>
        <strain evidence="1">LP-2024</strain>
        <tissue evidence="1">Aerial parts of the thallus</tissue>
    </source>
</reference>
<evidence type="ECO:0000313" key="1">
    <source>
        <dbReference type="EMBL" id="KAL3697320.1"/>
    </source>
</evidence>
<dbReference type="Proteomes" id="UP001633002">
    <property type="component" value="Unassembled WGS sequence"/>
</dbReference>
<keyword evidence="2" id="KW-1185">Reference proteome</keyword>
<dbReference type="AlphaFoldDB" id="A0ABD3I0Q3"/>
<proteinExistence type="predicted"/>
<name>A0ABD3I0Q3_9MARC</name>
<comment type="caution">
    <text evidence="1">The sequence shown here is derived from an EMBL/GenBank/DDBJ whole genome shotgun (WGS) entry which is preliminary data.</text>
</comment>